<protein>
    <submittedName>
        <fullName evidence="2">HD domain protein</fullName>
    </submittedName>
</protein>
<evidence type="ECO:0000313" key="2">
    <source>
        <dbReference type="EMBL" id="EEW37359.1"/>
    </source>
</evidence>
<dbReference type="PANTHER" id="PTHR33594">
    <property type="entry name" value="SUPERFAMILY HYDROLASE, PUTATIVE (AFU_ORTHOLOGUE AFUA_1G03035)-RELATED"/>
    <property type="match status" value="1"/>
</dbReference>
<dbReference type="GeneID" id="78412942"/>
<organism evidence="2 3">
    <name type="scientific">Granulicatella adiacens ATCC 49175</name>
    <dbReference type="NCBI Taxonomy" id="638301"/>
    <lineage>
        <taxon>Bacteria</taxon>
        <taxon>Bacillati</taxon>
        <taxon>Bacillota</taxon>
        <taxon>Bacilli</taxon>
        <taxon>Lactobacillales</taxon>
        <taxon>Carnobacteriaceae</taxon>
        <taxon>Granulicatella</taxon>
    </lineage>
</organism>
<feature type="domain" description="HD" evidence="1">
    <location>
        <begin position="26"/>
        <end position="127"/>
    </location>
</feature>
<dbReference type="InterPro" id="IPR006674">
    <property type="entry name" value="HD_domain"/>
</dbReference>
<dbReference type="HOGENOM" id="CLU_036524_2_2_9"/>
<proteinExistence type="predicted"/>
<dbReference type="STRING" id="638301.HMPREF0444_0718"/>
<dbReference type="SMART" id="SM00471">
    <property type="entry name" value="HDc"/>
    <property type="match status" value="1"/>
</dbReference>
<evidence type="ECO:0000313" key="3">
    <source>
        <dbReference type="Proteomes" id="UP000005926"/>
    </source>
</evidence>
<dbReference type="RefSeq" id="WP_005606618.1">
    <property type="nucleotide sequence ID" value="NZ_CP102283.1"/>
</dbReference>
<dbReference type="Gene3D" id="1.20.58.1910">
    <property type="match status" value="1"/>
</dbReference>
<name>C8NFM3_9LACT</name>
<dbReference type="InterPro" id="IPR003607">
    <property type="entry name" value="HD/PDEase_dom"/>
</dbReference>
<comment type="caution">
    <text evidence="2">The sequence shown here is derived from an EMBL/GenBank/DDBJ whole genome shotgun (WGS) entry which is preliminary data.</text>
</comment>
<dbReference type="EMBL" id="ACKZ01000016">
    <property type="protein sequence ID" value="EEW37359.1"/>
    <property type="molecule type" value="Genomic_DNA"/>
</dbReference>
<dbReference type="CDD" id="cd00077">
    <property type="entry name" value="HDc"/>
    <property type="match status" value="1"/>
</dbReference>
<sequence length="215" mass="24621">MKQQEQLKRMEQYAKRVLSADTTGHDWSHIKRVVNTAKTIAKAEGADLFICEAAALLHDVIDDKIVKDPIVALKGLKEFLISIEVTPEQVEVIESIITRMSFKNHKEQQELSLEGKVVQDADRLDAIGAIGIARVMCYSGSTGRPIHNPEMKPREELTPEEYRNGESTAIMHFYEKLLKLKDLMNTKYGNELAKGRHEFLETYLEQFYAEWDGKR</sequence>
<dbReference type="PANTHER" id="PTHR33594:SF1">
    <property type="entry name" value="HD_PDEASE DOMAIN-CONTAINING PROTEIN"/>
    <property type="match status" value="1"/>
</dbReference>
<keyword evidence="3" id="KW-1185">Reference proteome</keyword>
<dbReference type="Proteomes" id="UP000005926">
    <property type="component" value="Unassembled WGS sequence"/>
</dbReference>
<dbReference type="eggNOG" id="COG1418">
    <property type="taxonomic scope" value="Bacteria"/>
</dbReference>
<dbReference type="PROSITE" id="PS51831">
    <property type="entry name" value="HD"/>
    <property type="match status" value="1"/>
</dbReference>
<dbReference type="Pfam" id="PF01966">
    <property type="entry name" value="HD"/>
    <property type="match status" value="1"/>
</dbReference>
<reference evidence="2 3" key="1">
    <citation type="submission" date="2009-08" db="EMBL/GenBank/DDBJ databases">
        <authorList>
            <person name="Muzny D."/>
            <person name="Qin X."/>
            <person name="Deng J."/>
            <person name="Jiang H."/>
            <person name="Liu Y."/>
            <person name="Qu J."/>
            <person name="Song X.-Z."/>
            <person name="Zhang L."/>
            <person name="Thornton R."/>
            <person name="Coyle M."/>
            <person name="Francisco L."/>
            <person name="Jackson L."/>
            <person name="Javaid M."/>
            <person name="Korchina V."/>
            <person name="Kovar C."/>
            <person name="Mata R."/>
            <person name="Mathew T."/>
            <person name="Ngo R."/>
            <person name="Nguyen L."/>
            <person name="Nguyen N."/>
            <person name="Okwuonu G."/>
            <person name="Ongeri F."/>
            <person name="Pham C."/>
            <person name="Simmons D."/>
            <person name="Wilczek-Boney K."/>
            <person name="Hale W."/>
            <person name="Jakkamsetti A."/>
            <person name="Pham P."/>
            <person name="Ruth R."/>
            <person name="San Lucas F."/>
            <person name="Warren J."/>
            <person name="Zhang J."/>
            <person name="Zhao Z."/>
            <person name="Zhou C."/>
            <person name="Zhu D."/>
            <person name="Lee S."/>
            <person name="Bess C."/>
            <person name="Blankenburg K."/>
            <person name="Forbes L."/>
            <person name="Fu Q."/>
            <person name="Gubbala S."/>
            <person name="Hirani K."/>
            <person name="Jayaseelan J.C."/>
            <person name="Lara F."/>
            <person name="Munidasa M."/>
            <person name="Palculict T."/>
            <person name="Patil S."/>
            <person name="Pu L.-L."/>
            <person name="Saada N."/>
            <person name="Tang L."/>
            <person name="Weissenberger G."/>
            <person name="Zhu Y."/>
            <person name="Hemphill L."/>
            <person name="Shang Y."/>
            <person name="Youmans B."/>
            <person name="Ayvaz T."/>
            <person name="Ross M."/>
            <person name="Santibanez J."/>
            <person name="Aqrawi P."/>
            <person name="Gross S."/>
            <person name="Joshi V."/>
            <person name="Fowler G."/>
            <person name="Nazareth L."/>
            <person name="Reid J."/>
            <person name="Worley K."/>
            <person name="Petrosino J."/>
            <person name="Highlander S."/>
            <person name="Gibbs R."/>
        </authorList>
    </citation>
    <scope>NUCLEOTIDE SEQUENCE [LARGE SCALE GENOMIC DNA]</scope>
    <source>
        <strain evidence="2 3">ATCC 49175</strain>
    </source>
</reference>
<accession>C8NFM3</accession>
<gene>
    <name evidence="2" type="ORF">HMPREF0444_0718</name>
</gene>
<dbReference type="AlphaFoldDB" id="C8NFM3"/>
<evidence type="ECO:0000259" key="1">
    <source>
        <dbReference type="PROSITE" id="PS51831"/>
    </source>
</evidence>
<dbReference type="Gene3D" id="1.10.472.50">
    <property type="entry name" value="HD-domain/PDEase-like"/>
    <property type="match status" value="1"/>
</dbReference>
<dbReference type="SUPFAM" id="SSF109604">
    <property type="entry name" value="HD-domain/PDEase-like"/>
    <property type="match status" value="1"/>
</dbReference>